<evidence type="ECO:0000256" key="1">
    <source>
        <dbReference type="ARBA" id="ARBA00001613"/>
    </source>
</evidence>
<dbReference type="InterPro" id="IPR022742">
    <property type="entry name" value="Hydrolase_4"/>
</dbReference>
<comment type="caution">
    <text evidence="6">The sequence shown here is derived from an EMBL/GenBank/DDBJ whole genome shotgun (WGS) entry which is preliminary data.</text>
</comment>
<evidence type="ECO:0000256" key="3">
    <source>
        <dbReference type="ARBA" id="ARBA00013254"/>
    </source>
</evidence>
<dbReference type="RefSeq" id="WP_071502699.1">
    <property type="nucleotide sequence ID" value="NZ_MORL01000003.1"/>
</dbReference>
<evidence type="ECO:0000256" key="2">
    <source>
        <dbReference type="ARBA" id="ARBA00008645"/>
    </source>
</evidence>
<sequence length="272" mass="30244">MFLPFHQTHLFARHWPIDNPKAVVGIVHGFGEHSGRYAHMAAFLNQHGYAVTAYDLPGHGQTKGKRGHVDQYETLLDSVQALLDFTRTEYPERPVFLFGHSMGGNILANFLIRRQPAIQGAIVQGAWLNVPYALPKFEIWLAKTMRNILPSIQVSSKLDVSAVSRDPAVVAAYKADPLNHSVITPGWFFGAYEAQQYAISHAAGIQVPTLIMHGTADKIAGVAGSKALYENGNKALLTVKTWDGLYHEIHNEPEQQTVFNYMTGWLDSRLAR</sequence>
<evidence type="ECO:0000313" key="7">
    <source>
        <dbReference type="Proteomes" id="UP000181790"/>
    </source>
</evidence>
<dbReference type="EC" id="3.1.1.23" evidence="3"/>
<keyword evidence="7" id="KW-1185">Reference proteome</keyword>
<dbReference type="Gene3D" id="3.40.50.1820">
    <property type="entry name" value="alpha/beta hydrolase"/>
    <property type="match status" value="1"/>
</dbReference>
<dbReference type="Pfam" id="PF12146">
    <property type="entry name" value="Hydrolase_4"/>
    <property type="match status" value="1"/>
</dbReference>
<dbReference type="InterPro" id="IPR051044">
    <property type="entry name" value="MAG_DAG_Lipase"/>
</dbReference>
<proteinExistence type="inferred from homology"/>
<evidence type="ECO:0000259" key="5">
    <source>
        <dbReference type="Pfam" id="PF12146"/>
    </source>
</evidence>
<organism evidence="6 7">
    <name type="scientific">Arsenicibacter rosenii</name>
    <dbReference type="NCBI Taxonomy" id="1750698"/>
    <lineage>
        <taxon>Bacteria</taxon>
        <taxon>Pseudomonadati</taxon>
        <taxon>Bacteroidota</taxon>
        <taxon>Cytophagia</taxon>
        <taxon>Cytophagales</taxon>
        <taxon>Spirosomataceae</taxon>
        <taxon>Arsenicibacter</taxon>
    </lineage>
</organism>
<evidence type="ECO:0000256" key="4">
    <source>
        <dbReference type="ARBA" id="ARBA00071261"/>
    </source>
</evidence>
<gene>
    <name evidence="6" type="ORF">BLX24_08620</name>
</gene>
<dbReference type="Proteomes" id="UP000181790">
    <property type="component" value="Unassembled WGS sequence"/>
</dbReference>
<dbReference type="PRINTS" id="PR00111">
    <property type="entry name" value="ABHYDROLASE"/>
</dbReference>
<name>A0A1S2VMB7_9BACT</name>
<dbReference type="AlphaFoldDB" id="A0A1S2VMB7"/>
<accession>A0A1S2VMB7</accession>
<dbReference type="EMBL" id="MORL01000003">
    <property type="protein sequence ID" value="OIN59899.1"/>
    <property type="molecule type" value="Genomic_DNA"/>
</dbReference>
<reference evidence="6 7" key="1">
    <citation type="submission" date="2016-10" db="EMBL/GenBank/DDBJ databases">
        <title>Arsenicibacter rosenii gen. nov., sp. nov., an efficient arsenic-methylating bacterium isolated from an arsenic-contaminated paddy soil.</title>
        <authorList>
            <person name="Huang K."/>
        </authorList>
    </citation>
    <scope>NUCLEOTIDE SEQUENCE [LARGE SCALE GENOMIC DNA]</scope>
    <source>
        <strain evidence="6 7">SM-1</strain>
    </source>
</reference>
<dbReference type="InterPro" id="IPR029058">
    <property type="entry name" value="AB_hydrolase_fold"/>
</dbReference>
<dbReference type="PANTHER" id="PTHR11614">
    <property type="entry name" value="PHOSPHOLIPASE-RELATED"/>
    <property type="match status" value="1"/>
</dbReference>
<dbReference type="SUPFAM" id="SSF53474">
    <property type="entry name" value="alpha/beta-Hydrolases"/>
    <property type="match status" value="1"/>
</dbReference>
<dbReference type="FunFam" id="3.40.50.1820:FF:000117">
    <property type="entry name" value="Monoglyceride lipase, putative"/>
    <property type="match status" value="1"/>
</dbReference>
<comment type="similarity">
    <text evidence="2">Belongs to the AB hydrolase superfamily.</text>
</comment>
<dbReference type="GO" id="GO:0047372">
    <property type="term" value="F:monoacylglycerol lipase activity"/>
    <property type="evidence" value="ECO:0007669"/>
    <property type="project" value="UniProtKB-EC"/>
</dbReference>
<evidence type="ECO:0000313" key="6">
    <source>
        <dbReference type="EMBL" id="OIN59899.1"/>
    </source>
</evidence>
<dbReference type="OrthoDB" id="9780932at2"/>
<feature type="domain" description="Serine aminopeptidase S33" evidence="5">
    <location>
        <begin position="19"/>
        <end position="254"/>
    </location>
</feature>
<dbReference type="InterPro" id="IPR000073">
    <property type="entry name" value="AB_hydrolase_1"/>
</dbReference>
<protein>
    <recommendedName>
        <fullName evidence="4">Monoacylglycerol lipase</fullName>
        <ecNumber evidence="3">3.1.1.23</ecNumber>
    </recommendedName>
</protein>
<comment type="catalytic activity">
    <reaction evidence="1">
        <text>Hydrolyzes glycerol monoesters of long-chain fatty acids.</text>
        <dbReference type="EC" id="3.1.1.23"/>
    </reaction>
</comment>